<keyword evidence="3" id="KW-1185">Reference proteome</keyword>
<feature type="region of interest" description="Disordered" evidence="1">
    <location>
        <begin position="1"/>
        <end position="32"/>
    </location>
</feature>
<reference evidence="3" key="1">
    <citation type="submission" date="2014-04" db="EMBL/GenBank/DDBJ databases">
        <title>Evolutionary Origins and Diversification of the Mycorrhizal Mutualists.</title>
        <authorList>
            <consortium name="DOE Joint Genome Institute"/>
            <consortium name="Mycorrhizal Genomics Consortium"/>
            <person name="Kohler A."/>
            <person name="Kuo A."/>
            <person name="Nagy L.G."/>
            <person name="Floudas D."/>
            <person name="Copeland A."/>
            <person name="Barry K.W."/>
            <person name="Cichocki N."/>
            <person name="Veneault-Fourrey C."/>
            <person name="LaButti K."/>
            <person name="Lindquist E.A."/>
            <person name="Lipzen A."/>
            <person name="Lundell T."/>
            <person name="Morin E."/>
            <person name="Murat C."/>
            <person name="Riley R."/>
            <person name="Ohm R."/>
            <person name="Sun H."/>
            <person name="Tunlid A."/>
            <person name="Henrissat B."/>
            <person name="Grigoriev I.V."/>
            <person name="Hibbett D.S."/>
            <person name="Martin F."/>
        </authorList>
    </citation>
    <scope>NUCLEOTIDE SEQUENCE [LARGE SCALE GENOMIC DNA]</scope>
    <source>
        <strain evidence="3">FD-334 SS-4</strain>
    </source>
</reference>
<accession>A0A0D2NTR6</accession>
<evidence type="ECO:0000256" key="1">
    <source>
        <dbReference type="SAM" id="MobiDB-lite"/>
    </source>
</evidence>
<dbReference type="Proteomes" id="UP000054270">
    <property type="component" value="Unassembled WGS sequence"/>
</dbReference>
<dbReference type="EMBL" id="KN817551">
    <property type="protein sequence ID" value="KJA22239.1"/>
    <property type="molecule type" value="Genomic_DNA"/>
</dbReference>
<evidence type="ECO:0000313" key="2">
    <source>
        <dbReference type="EMBL" id="KJA22239.1"/>
    </source>
</evidence>
<protein>
    <submittedName>
        <fullName evidence="2">Uncharacterized protein</fullName>
    </submittedName>
</protein>
<proteinExistence type="predicted"/>
<gene>
    <name evidence="2" type="ORF">HYPSUDRAFT_202262</name>
</gene>
<dbReference type="AlphaFoldDB" id="A0A0D2NTR6"/>
<organism evidence="2 3">
    <name type="scientific">Hypholoma sublateritium (strain FD-334 SS-4)</name>
    <dbReference type="NCBI Taxonomy" id="945553"/>
    <lineage>
        <taxon>Eukaryota</taxon>
        <taxon>Fungi</taxon>
        <taxon>Dikarya</taxon>
        <taxon>Basidiomycota</taxon>
        <taxon>Agaricomycotina</taxon>
        <taxon>Agaricomycetes</taxon>
        <taxon>Agaricomycetidae</taxon>
        <taxon>Agaricales</taxon>
        <taxon>Agaricineae</taxon>
        <taxon>Strophariaceae</taxon>
        <taxon>Hypholoma</taxon>
    </lineage>
</organism>
<name>A0A0D2NTR6_HYPSF</name>
<feature type="compositionally biased region" description="Polar residues" evidence="1">
    <location>
        <begin position="1"/>
        <end position="12"/>
    </location>
</feature>
<sequence>MTPAASSASESLSRPRRADGRRGRATSGSTNQPLPVRWDKIAARMVYNLVHKTRTIANVFFELLEFVPTIHCGRPGAAYLVEAVFNALLVVDAAIAMEYLECMAELSLIKFYGFWSVKFSGASNTLYTLDHDIGTSRCAYIGALVANGYICYGRYKEMVLYLLDGFRDREDIRCVTTLVQNTATGETHHKDIPFIMECLSRLRKRAHELFGDAVESEEETELSTLLHSMLLGRDNESLPWALTYLPVVTDRRG</sequence>
<evidence type="ECO:0000313" key="3">
    <source>
        <dbReference type="Proteomes" id="UP000054270"/>
    </source>
</evidence>